<organism evidence="1 2">
    <name type="scientific">Bradyrhizobium sacchari</name>
    <dbReference type="NCBI Taxonomy" id="1399419"/>
    <lineage>
        <taxon>Bacteria</taxon>
        <taxon>Pseudomonadati</taxon>
        <taxon>Pseudomonadota</taxon>
        <taxon>Alphaproteobacteria</taxon>
        <taxon>Hyphomicrobiales</taxon>
        <taxon>Nitrobacteraceae</taxon>
        <taxon>Bradyrhizobium</taxon>
    </lineage>
</organism>
<keyword evidence="2" id="KW-1185">Reference proteome</keyword>
<protein>
    <submittedName>
        <fullName evidence="1">Uncharacterized protein</fullName>
    </submittedName>
</protein>
<evidence type="ECO:0000313" key="2">
    <source>
        <dbReference type="Proteomes" id="UP000315914"/>
    </source>
</evidence>
<reference evidence="1 2" key="1">
    <citation type="submission" date="2019-06" db="EMBL/GenBank/DDBJ databases">
        <title>Genomic Encyclopedia of Type Strains, Phase IV (KMG-V): Genome sequencing to study the core and pangenomes of soil and plant-associated prokaryotes.</title>
        <authorList>
            <person name="Whitman W."/>
        </authorList>
    </citation>
    <scope>NUCLEOTIDE SEQUENCE [LARGE SCALE GENOMIC DNA]</scope>
    <source>
        <strain evidence="1 2">BR 10556</strain>
    </source>
</reference>
<evidence type="ECO:0000313" key="1">
    <source>
        <dbReference type="EMBL" id="TWB65750.1"/>
    </source>
</evidence>
<dbReference type="EMBL" id="VITW01000026">
    <property type="protein sequence ID" value="TWB65750.1"/>
    <property type="molecule type" value="Genomic_DNA"/>
</dbReference>
<proteinExistence type="predicted"/>
<dbReference type="AlphaFoldDB" id="A0A560HKV6"/>
<comment type="caution">
    <text evidence="1">The sequence shown here is derived from an EMBL/GenBank/DDBJ whole genome shotgun (WGS) entry which is preliminary data.</text>
</comment>
<name>A0A560HKV6_9BRAD</name>
<accession>A0A560HKV6</accession>
<dbReference type="Proteomes" id="UP000315914">
    <property type="component" value="Unassembled WGS sequence"/>
</dbReference>
<gene>
    <name evidence="1" type="ORF">FBZ95_1261</name>
</gene>
<sequence>MTELLQLSLGASMKKSDQAKLVIVSNKNCSGSAKNFSKDSLDVSIEPAKKLDPNRRAVSGKQSFLSAISGKVVLICALKSAD</sequence>